<evidence type="ECO:0000256" key="8">
    <source>
        <dbReference type="ARBA" id="ARBA00023228"/>
    </source>
</evidence>
<keyword evidence="5 10" id="KW-0812">Transmembrane</keyword>
<comment type="caution">
    <text evidence="11">The sequence shown here is derived from an EMBL/GenBank/DDBJ whole genome shotgun (WGS) entry which is preliminary data.</text>
</comment>
<protein>
    <recommendedName>
        <fullName evidence="13">Lysosomal cobalamin transporter</fullName>
    </recommendedName>
</protein>
<keyword evidence="9" id="KW-0170">Cobalt</keyword>
<proteinExistence type="inferred from homology"/>
<evidence type="ECO:0000313" key="11">
    <source>
        <dbReference type="EMBL" id="CAH3160277.1"/>
    </source>
</evidence>
<name>A0ABN8QD66_9CNID</name>
<evidence type="ECO:0000256" key="9">
    <source>
        <dbReference type="ARBA" id="ARBA00023285"/>
    </source>
</evidence>
<dbReference type="PANTHER" id="PTHR16130:SF2">
    <property type="entry name" value="LYSOSOMAL COBALAMIN TRANSPORT ESCORT PROTEIN LMBD1"/>
    <property type="match status" value="1"/>
</dbReference>
<feature type="transmembrane region" description="Helical" evidence="10">
    <location>
        <begin position="12"/>
        <end position="33"/>
    </location>
</feature>
<feature type="transmembrane region" description="Helical" evidence="10">
    <location>
        <begin position="524"/>
        <end position="548"/>
    </location>
</feature>
<dbReference type="Proteomes" id="UP001159405">
    <property type="component" value="Unassembled WGS sequence"/>
</dbReference>
<keyword evidence="4" id="KW-0846">Cobalamin</keyword>
<comment type="subcellular location">
    <subcellularLocation>
        <location evidence="1">Lysosome membrane</location>
        <topology evidence="1">Multi-pass membrane protein</topology>
    </subcellularLocation>
</comment>
<evidence type="ECO:0000256" key="6">
    <source>
        <dbReference type="ARBA" id="ARBA00022989"/>
    </source>
</evidence>
<gene>
    <name evidence="11" type="ORF">PLOB_00004094</name>
</gene>
<evidence type="ECO:0000313" key="12">
    <source>
        <dbReference type="Proteomes" id="UP001159405"/>
    </source>
</evidence>
<dbReference type="PANTHER" id="PTHR16130">
    <property type="entry name" value="LYSOSOMAL COBALAMIN TRANSPORTER-RELATED"/>
    <property type="match status" value="1"/>
</dbReference>
<evidence type="ECO:0000256" key="5">
    <source>
        <dbReference type="ARBA" id="ARBA00022692"/>
    </source>
</evidence>
<keyword evidence="6 10" id="KW-1133">Transmembrane helix</keyword>
<feature type="transmembrane region" description="Helical" evidence="10">
    <location>
        <begin position="45"/>
        <end position="71"/>
    </location>
</feature>
<feature type="transmembrane region" description="Helical" evidence="10">
    <location>
        <begin position="190"/>
        <end position="212"/>
    </location>
</feature>
<feature type="transmembrane region" description="Helical" evidence="10">
    <location>
        <begin position="367"/>
        <end position="386"/>
    </location>
</feature>
<keyword evidence="7 10" id="KW-0472">Membrane</keyword>
<accession>A0ABN8QD66</accession>
<keyword evidence="12" id="KW-1185">Reference proteome</keyword>
<dbReference type="EMBL" id="CALNXK010000116">
    <property type="protein sequence ID" value="CAH3160277.1"/>
    <property type="molecule type" value="Genomic_DNA"/>
</dbReference>
<evidence type="ECO:0000256" key="7">
    <source>
        <dbReference type="ARBA" id="ARBA00023136"/>
    </source>
</evidence>
<dbReference type="InterPro" id="IPR050854">
    <property type="entry name" value="LMBD1_LysCbl_Transport"/>
</dbReference>
<evidence type="ECO:0000256" key="10">
    <source>
        <dbReference type="SAM" id="Phobius"/>
    </source>
</evidence>
<sequence length="576" mass="65540">MAIPHEVLAYGWIPFTVVLVLIFIFSWFYIRFYQDHAQSEVSSTLTAIVALAITLLTTALVPVDIFLVSYMKNDDGTWKEWSADESVRNDFEKNTVAVGYYVLYAMVAFFAFVLMPFMYFYYEEKDEDVTTKQRMCGALKYTIGFLIVGVVLLLVGAFAPLKKPPSNITQWSDKLNFMKDELKAGNGETALSLLMGFLSFMGMMIMITYTAYGMTALPFSMLKGFKNAKKEELEVSQSHESVQERARMIRAKYTSGRTVSGRDRRLLARLEGEERLLLRRERHLQAANLSWLNKCLRCCRPFEVIFGVFFLLFGLLIFVSLFLTCLDKALNSLGYKFGYALLKPQLPNPINIVMVYAQRVFPLDYCLFVAIVLYFLYCTMSGIRAIGIRCCWIKLYKIRARKTMPQALLFLILMLMLTMLFLNIMLFTLAPQYVMYGSQHYMKTNDTAHPETTVTPLNGTLLGIATTPTPQPIPHNSTVPGNTTTPIPQPTASAQTEVCATDAPVGKCIMTRAAVFLNRFFYKVWFFGACYYWGTWLFLVVYIIGLCVSIAKKRKSVVDEELDSSDYDSDEDLVSA</sequence>
<comment type="similarity">
    <text evidence="2">Belongs to the LIMR family. LMBRD1 subfamily.</text>
</comment>
<keyword evidence="3" id="KW-0813">Transport</keyword>
<feature type="transmembrane region" description="Helical" evidence="10">
    <location>
        <begin position="407"/>
        <end position="430"/>
    </location>
</feature>
<reference evidence="11 12" key="1">
    <citation type="submission" date="2022-05" db="EMBL/GenBank/DDBJ databases">
        <authorList>
            <consortium name="Genoscope - CEA"/>
            <person name="William W."/>
        </authorList>
    </citation>
    <scope>NUCLEOTIDE SEQUENCE [LARGE SCALE GENOMIC DNA]</scope>
</reference>
<organism evidence="11 12">
    <name type="scientific">Porites lobata</name>
    <dbReference type="NCBI Taxonomy" id="104759"/>
    <lineage>
        <taxon>Eukaryota</taxon>
        <taxon>Metazoa</taxon>
        <taxon>Cnidaria</taxon>
        <taxon>Anthozoa</taxon>
        <taxon>Hexacorallia</taxon>
        <taxon>Scleractinia</taxon>
        <taxon>Fungiina</taxon>
        <taxon>Poritidae</taxon>
        <taxon>Porites</taxon>
    </lineage>
</organism>
<feature type="transmembrane region" description="Helical" evidence="10">
    <location>
        <begin position="98"/>
        <end position="122"/>
    </location>
</feature>
<evidence type="ECO:0000256" key="2">
    <source>
        <dbReference type="ARBA" id="ARBA00009901"/>
    </source>
</evidence>
<evidence type="ECO:0000256" key="3">
    <source>
        <dbReference type="ARBA" id="ARBA00022448"/>
    </source>
</evidence>
<evidence type="ECO:0000256" key="1">
    <source>
        <dbReference type="ARBA" id="ARBA00004155"/>
    </source>
</evidence>
<dbReference type="InterPro" id="IPR006876">
    <property type="entry name" value="LMBR1-like_membr_prot"/>
</dbReference>
<keyword evidence="8" id="KW-0458">Lysosome</keyword>
<evidence type="ECO:0000256" key="4">
    <source>
        <dbReference type="ARBA" id="ARBA00022628"/>
    </source>
</evidence>
<feature type="transmembrane region" description="Helical" evidence="10">
    <location>
        <begin position="304"/>
        <end position="323"/>
    </location>
</feature>
<evidence type="ECO:0008006" key="13">
    <source>
        <dbReference type="Google" id="ProtNLM"/>
    </source>
</evidence>
<dbReference type="Pfam" id="PF04791">
    <property type="entry name" value="LMBR1"/>
    <property type="match status" value="1"/>
</dbReference>
<feature type="transmembrane region" description="Helical" evidence="10">
    <location>
        <begin position="143"/>
        <end position="161"/>
    </location>
</feature>